<dbReference type="Proteomes" id="UP000294200">
    <property type="component" value="Unassembled WGS sequence"/>
</dbReference>
<gene>
    <name evidence="3" type="ORF">BZM27_54220</name>
</gene>
<dbReference type="Pfam" id="PF02515">
    <property type="entry name" value="CoA_transf_3"/>
    <property type="match status" value="1"/>
</dbReference>
<evidence type="ECO:0000256" key="2">
    <source>
        <dbReference type="SAM" id="MobiDB-lite"/>
    </source>
</evidence>
<reference evidence="3 4" key="1">
    <citation type="submission" date="2017-02" db="EMBL/GenBank/DDBJ databases">
        <title>Paraburkholderia sophoroidis sp. nov. and Paraburkholderia steynii sp. nov. rhizobial symbionts of the fynbos legume Hypocalyptus sophoroides.</title>
        <authorList>
            <person name="Steenkamp E.T."/>
            <person name="Beukes C.W."/>
            <person name="Van Zyl E."/>
            <person name="Avontuur J."/>
            <person name="Chan W.Y."/>
            <person name="Hassen A."/>
            <person name="Palmer M."/>
            <person name="Mthombeni L."/>
            <person name="Phalane F."/>
            <person name="Sereme K."/>
            <person name="Venter S.N."/>
        </authorList>
    </citation>
    <scope>NUCLEOTIDE SEQUENCE [LARGE SCALE GENOMIC DNA]</scope>
    <source>
        <strain evidence="3 4">HC1.1ba</strain>
    </source>
</reference>
<dbReference type="Gene3D" id="3.40.50.10540">
    <property type="entry name" value="Crotonobetainyl-coa:carnitine coa-transferase, domain 1"/>
    <property type="match status" value="1"/>
</dbReference>
<accession>A0A4R0WX93</accession>
<feature type="non-terminal residue" evidence="3">
    <location>
        <position position="1"/>
    </location>
</feature>
<dbReference type="AlphaFoldDB" id="A0A4R0WX93"/>
<evidence type="ECO:0000313" key="3">
    <source>
        <dbReference type="EMBL" id="TCG02286.1"/>
    </source>
</evidence>
<evidence type="ECO:0008006" key="5">
    <source>
        <dbReference type="Google" id="ProtNLM"/>
    </source>
</evidence>
<feature type="region of interest" description="Disordered" evidence="2">
    <location>
        <begin position="57"/>
        <end position="91"/>
    </location>
</feature>
<evidence type="ECO:0000256" key="1">
    <source>
        <dbReference type="ARBA" id="ARBA00022679"/>
    </source>
</evidence>
<name>A0A4R0WX93_9BURK</name>
<keyword evidence="4" id="KW-1185">Reference proteome</keyword>
<dbReference type="PANTHER" id="PTHR48207:SF3">
    <property type="entry name" value="SUCCINATE--HYDROXYMETHYLGLUTARATE COA-TRANSFERASE"/>
    <property type="match status" value="1"/>
</dbReference>
<dbReference type="InterPro" id="IPR044855">
    <property type="entry name" value="CoA-Trfase_III_dom3_sf"/>
</dbReference>
<dbReference type="InterPro" id="IPR050483">
    <property type="entry name" value="CoA-transferase_III_domain"/>
</dbReference>
<sequence>ELLPIFKAKSAEYWLDLFNKLGVPTSLVEDISEVIKQPQAEAREMVDKTKIDESMSAGIPFKMSRTPGSIRKPPPALGADTERLSRALAAD</sequence>
<dbReference type="PANTHER" id="PTHR48207">
    <property type="entry name" value="SUCCINATE--HYDROXYMETHYLGLUTARATE COA-TRANSFERASE"/>
    <property type="match status" value="1"/>
</dbReference>
<proteinExistence type="predicted"/>
<organism evidence="3 4">
    <name type="scientific">Paraburkholderia steynii</name>
    <dbReference type="NCBI Taxonomy" id="1245441"/>
    <lineage>
        <taxon>Bacteria</taxon>
        <taxon>Pseudomonadati</taxon>
        <taxon>Pseudomonadota</taxon>
        <taxon>Betaproteobacteria</taxon>
        <taxon>Burkholderiales</taxon>
        <taxon>Burkholderiaceae</taxon>
        <taxon>Paraburkholderia</taxon>
    </lineage>
</organism>
<dbReference type="InterPro" id="IPR023606">
    <property type="entry name" value="CoA-Trfase_III_dom_1_sf"/>
</dbReference>
<protein>
    <recommendedName>
        <fullName evidence="5">CoA transferase</fullName>
    </recommendedName>
</protein>
<keyword evidence="1" id="KW-0808">Transferase</keyword>
<dbReference type="GO" id="GO:0008410">
    <property type="term" value="F:CoA-transferase activity"/>
    <property type="evidence" value="ECO:0007669"/>
    <property type="project" value="TreeGrafter"/>
</dbReference>
<dbReference type="SUPFAM" id="SSF89796">
    <property type="entry name" value="CoA-transferase family III (CaiB/BaiF)"/>
    <property type="match status" value="1"/>
</dbReference>
<evidence type="ECO:0000313" key="4">
    <source>
        <dbReference type="Proteomes" id="UP000294200"/>
    </source>
</evidence>
<dbReference type="Gene3D" id="3.30.1540.10">
    <property type="entry name" value="formyl-coa transferase, domain 3"/>
    <property type="match status" value="1"/>
</dbReference>
<dbReference type="InterPro" id="IPR003673">
    <property type="entry name" value="CoA-Trfase_fam_III"/>
</dbReference>
<comment type="caution">
    <text evidence="3">The sequence shown here is derived from an EMBL/GenBank/DDBJ whole genome shotgun (WGS) entry which is preliminary data.</text>
</comment>
<dbReference type="EMBL" id="MWML01000901">
    <property type="protein sequence ID" value="TCG02286.1"/>
    <property type="molecule type" value="Genomic_DNA"/>
</dbReference>